<dbReference type="EMBL" id="JBBNAF010000002">
    <property type="protein sequence ID" value="KAK9162774.1"/>
    <property type="molecule type" value="Genomic_DNA"/>
</dbReference>
<gene>
    <name evidence="1" type="ORF">Syun_003676</name>
</gene>
<organism evidence="1 2">
    <name type="scientific">Stephania yunnanensis</name>
    <dbReference type="NCBI Taxonomy" id="152371"/>
    <lineage>
        <taxon>Eukaryota</taxon>
        <taxon>Viridiplantae</taxon>
        <taxon>Streptophyta</taxon>
        <taxon>Embryophyta</taxon>
        <taxon>Tracheophyta</taxon>
        <taxon>Spermatophyta</taxon>
        <taxon>Magnoliopsida</taxon>
        <taxon>Ranunculales</taxon>
        <taxon>Menispermaceae</taxon>
        <taxon>Menispermoideae</taxon>
        <taxon>Cissampelideae</taxon>
        <taxon>Stephania</taxon>
    </lineage>
</organism>
<sequence length="188" mass="20819">MITVICDMGGFGLGGRGLILNPRSFPVVYRYLPIECTLGALIRVRGCFIVARARAMRVTTKARQSHEFQRHHPEKFHGGTDSGAAKIHDVLATPDHMRSSMSSASLFGEADVWLRTMVASMGTLKDWAEFNNDYALDGSVSTLDGVGWGAVDTDADYAYYFVHDLLDSIGFGVVTTARTHYKRPMRRL</sequence>
<evidence type="ECO:0000313" key="1">
    <source>
        <dbReference type="EMBL" id="KAK9162774.1"/>
    </source>
</evidence>
<keyword evidence="2" id="KW-1185">Reference proteome</keyword>
<reference evidence="1 2" key="1">
    <citation type="submission" date="2024-01" db="EMBL/GenBank/DDBJ databases">
        <title>Genome assemblies of Stephania.</title>
        <authorList>
            <person name="Yang L."/>
        </authorList>
    </citation>
    <scope>NUCLEOTIDE SEQUENCE [LARGE SCALE GENOMIC DNA]</scope>
    <source>
        <strain evidence="1">YNDBR</strain>
        <tissue evidence="1">Leaf</tissue>
    </source>
</reference>
<dbReference type="Proteomes" id="UP001420932">
    <property type="component" value="Unassembled WGS sequence"/>
</dbReference>
<dbReference type="AlphaFoldDB" id="A0AAP0Q1U3"/>
<comment type="caution">
    <text evidence="1">The sequence shown here is derived from an EMBL/GenBank/DDBJ whole genome shotgun (WGS) entry which is preliminary data.</text>
</comment>
<protein>
    <submittedName>
        <fullName evidence="1">Uncharacterized protein</fullName>
    </submittedName>
</protein>
<proteinExistence type="predicted"/>
<evidence type="ECO:0000313" key="2">
    <source>
        <dbReference type="Proteomes" id="UP001420932"/>
    </source>
</evidence>
<accession>A0AAP0Q1U3</accession>
<name>A0AAP0Q1U3_9MAGN</name>